<evidence type="ECO:0000313" key="1">
    <source>
        <dbReference type="EMBL" id="SVA54640.1"/>
    </source>
</evidence>
<gene>
    <name evidence="1" type="ORF">METZ01_LOCUS107494</name>
</gene>
<organism evidence="1">
    <name type="scientific">marine metagenome</name>
    <dbReference type="NCBI Taxonomy" id="408172"/>
    <lineage>
        <taxon>unclassified sequences</taxon>
        <taxon>metagenomes</taxon>
        <taxon>ecological metagenomes</taxon>
    </lineage>
</organism>
<name>A0A381WQ86_9ZZZZ</name>
<sequence>MARHKERLIKAGDYNLDVAEILSYKIAGGVPGGQVPFRIDIQGIIASIELQQSIFNRTMVGKITVYDTKDIRSVVPIVGLERLNLKFQTPGLSGINAVANDGHPFHIYKIEAVAPDTQGLTGQTYDIFFCSRESYFNTFRKVSKAYTGQVELGVQDIFKNVRYLNSRKSLYYEPTKHIHKVVIPNLKPFEAIDMLARKAVSGKYQNAGYLFYETFDGYHFRSIESLLAVAGSVARPSKWSYNYGMKGVRHPSGGKEIVKDLHGCNSWNLTKPVDVLNNLSEGAYASKLIEHDMFNKTISTSFYDYAKDFGNHFHTEHDSGGKTEDKTPLPHAKFDNQKTTISEEYDQKVMLKSSTSNIHEMNKPLKGNSVVADSAVDAALAAGATIPIPHISGKFTLQKAISQRLLLSNGVLELSAPGNSQLQAGDIITFDMPLLEPKGHNKKARSNPYWAGRYLIYDMKHIINRADDVYTVHIRAVKDNPAFAYVSEPNSWTHVAPPSSTHNIYKLDNELLGRITNAQGLSTAQHKAFRT</sequence>
<reference evidence="1" key="1">
    <citation type="submission" date="2018-05" db="EMBL/GenBank/DDBJ databases">
        <authorList>
            <person name="Lanie J.A."/>
            <person name="Ng W.-L."/>
            <person name="Kazmierczak K.M."/>
            <person name="Andrzejewski T.M."/>
            <person name="Davidsen T.M."/>
            <person name="Wayne K.J."/>
            <person name="Tettelin H."/>
            <person name="Glass J.I."/>
            <person name="Rusch D."/>
            <person name="Podicherti R."/>
            <person name="Tsui H.-C.T."/>
            <person name="Winkler M.E."/>
        </authorList>
    </citation>
    <scope>NUCLEOTIDE SEQUENCE</scope>
</reference>
<dbReference type="EMBL" id="UINC01012521">
    <property type="protein sequence ID" value="SVA54640.1"/>
    <property type="molecule type" value="Genomic_DNA"/>
</dbReference>
<protein>
    <submittedName>
        <fullName evidence="1">Uncharacterized protein</fullName>
    </submittedName>
</protein>
<dbReference type="AlphaFoldDB" id="A0A381WQ86"/>
<proteinExistence type="predicted"/>
<accession>A0A381WQ86</accession>